<dbReference type="OrthoDB" id="5362512at2759"/>
<organism evidence="2 3">
    <name type="scientific">Didymella heteroderae</name>
    <dbReference type="NCBI Taxonomy" id="1769908"/>
    <lineage>
        <taxon>Eukaryota</taxon>
        <taxon>Fungi</taxon>
        <taxon>Dikarya</taxon>
        <taxon>Ascomycota</taxon>
        <taxon>Pezizomycotina</taxon>
        <taxon>Dothideomycetes</taxon>
        <taxon>Pleosporomycetidae</taxon>
        <taxon>Pleosporales</taxon>
        <taxon>Pleosporineae</taxon>
        <taxon>Didymellaceae</taxon>
        <taxon>Didymella</taxon>
    </lineage>
</organism>
<keyword evidence="3" id="KW-1185">Reference proteome</keyword>
<dbReference type="Proteomes" id="UP000758155">
    <property type="component" value="Unassembled WGS sequence"/>
</dbReference>
<protein>
    <recommendedName>
        <fullName evidence="4">Heterokaryon incompatibility domain-containing protein</fullName>
    </recommendedName>
</protein>
<dbReference type="PANTHER" id="PTHR33112:SF16">
    <property type="entry name" value="HETEROKARYON INCOMPATIBILITY DOMAIN-CONTAINING PROTEIN"/>
    <property type="match status" value="1"/>
</dbReference>
<evidence type="ECO:0000313" key="3">
    <source>
        <dbReference type="Proteomes" id="UP000758155"/>
    </source>
</evidence>
<evidence type="ECO:0000256" key="1">
    <source>
        <dbReference type="SAM" id="MobiDB-lite"/>
    </source>
</evidence>
<evidence type="ECO:0008006" key="4">
    <source>
        <dbReference type="Google" id="ProtNLM"/>
    </source>
</evidence>
<dbReference type="AlphaFoldDB" id="A0A9P4WL06"/>
<reference evidence="2" key="1">
    <citation type="submission" date="2019-04" db="EMBL/GenBank/DDBJ databases">
        <title>Sequencing of skin fungus with MAO and IRED activity.</title>
        <authorList>
            <person name="Marsaioli A.J."/>
            <person name="Bonatto J.M.C."/>
            <person name="Reis Junior O."/>
        </authorList>
    </citation>
    <scope>NUCLEOTIDE SEQUENCE</scope>
    <source>
        <strain evidence="2">28M1</strain>
    </source>
</reference>
<proteinExistence type="predicted"/>
<dbReference type="PANTHER" id="PTHR33112">
    <property type="entry name" value="DOMAIN PROTEIN, PUTATIVE-RELATED"/>
    <property type="match status" value="1"/>
</dbReference>
<dbReference type="EMBL" id="SWKV01000060">
    <property type="protein sequence ID" value="KAF3035217.1"/>
    <property type="molecule type" value="Genomic_DNA"/>
</dbReference>
<gene>
    <name evidence="2" type="ORF">E8E12_003757</name>
</gene>
<accession>A0A9P4WL06</accession>
<sequence>MERVYSETYLNLSATHAADSQGGLFRPRIPELLLEDEITLNIEGLPGAHPPPQDYPPEENIVQAPAQPPPPTGPSTGRKLIRFLGTFWYIHYVFMLLRLLHDELGDFLELDSIPRNEIAENDEIKLQSKPTAGVAMSALQRTSTKLGIVNALRRSGTTNGKVRRTLTAEGTDLSEDDSPYLRSEAERHDLKRCTILDASFWFDRVDDAPVNRRAWVLQERLMSPRVLHFCHDQVAWECCGFDAAEGQPEGMPNFQLTPGGIINEESRLKGLEVKSDGARLRTMRLANYNEPDRHLGSLRYALELWRRIVEVYSKTHITNSEDKLIALSGMAKLMAGKIGRNRPARYAAGLWEPLLECQLLWRVEPVWRDVGEYFENLSTTPEIYRAPSWSWASVDAQMGHGITYGDITDRDLLIRVEDVSVRPWTNNNPPFGIVSEKETYIDIWGKLRRAVLYPKEPVAKGRFGWHLVDRGDLDREEHTNIYLDCPGDNAKNGMFGLDHDKSCVYVIPAAVGPRTASNETKYLTCLLVQHYPRHSSGPVFKRIGITKLSQWADSKTLEISEGQGIYRILEHEHRDVDMPHLDYDSRTGMHKIRLI</sequence>
<feature type="region of interest" description="Disordered" evidence="1">
    <location>
        <begin position="43"/>
        <end position="74"/>
    </location>
</feature>
<comment type="caution">
    <text evidence="2">The sequence shown here is derived from an EMBL/GenBank/DDBJ whole genome shotgun (WGS) entry which is preliminary data.</text>
</comment>
<evidence type="ECO:0000313" key="2">
    <source>
        <dbReference type="EMBL" id="KAF3035217.1"/>
    </source>
</evidence>
<name>A0A9P4WL06_9PLEO</name>